<feature type="domain" description="LysM" evidence="2">
    <location>
        <begin position="92"/>
        <end position="136"/>
    </location>
</feature>
<sequence length="382" mass="40493">MMTHPSLIRAAALSALALGAATPAAAQSRCGDSYTMQPGDTLYQVSQSCRVAMSRIMALNPDLDSPRDIAIGTRLQLVGDGAAERPAPRDTRTYRVEEGDTLFAIAQALGVSLFELINENEDVNPFALAVGEMLDVPGDRPGASVSVSPNAGAPDTQVTVRARNLRPGDYVTIGAGRSASDWSALREVQVARDGDLTATVPVPDWAEPGDALIYVVDTDRGMSFKSDLFEVTGGAPDPVTLDGRVNAGVECPILRTRDGDSYALTSDSVAFTPGEYVEITGTRAEMSYCQQGAATIRVDEIREVRPPEGDEIGGMTLEGRIEDGVECPVLVTPDGDRWALTSDGIGLTEGEYVEIRGETVPISTCMQGLGTISVTDLREVPQ</sequence>
<feature type="signal peptide" evidence="1">
    <location>
        <begin position="1"/>
        <end position="26"/>
    </location>
</feature>
<dbReference type="Pfam" id="PF19135">
    <property type="entry name" value="DUF5818"/>
    <property type="match status" value="2"/>
</dbReference>
<dbReference type="SMART" id="SM00257">
    <property type="entry name" value="LysM"/>
    <property type="match status" value="2"/>
</dbReference>
<dbReference type="PANTHER" id="PTHR33734">
    <property type="entry name" value="LYSM DOMAIN-CONTAINING GPI-ANCHORED PROTEIN 2"/>
    <property type="match status" value="1"/>
</dbReference>
<dbReference type="PROSITE" id="PS51782">
    <property type="entry name" value="LYSM"/>
    <property type="match status" value="2"/>
</dbReference>
<dbReference type="InterPro" id="IPR036779">
    <property type="entry name" value="LysM_dom_sf"/>
</dbReference>
<evidence type="ECO:0000256" key="1">
    <source>
        <dbReference type="SAM" id="SignalP"/>
    </source>
</evidence>
<feature type="domain" description="LysM" evidence="2">
    <location>
        <begin position="32"/>
        <end position="77"/>
    </location>
</feature>
<evidence type="ECO:0000313" key="4">
    <source>
        <dbReference type="Proteomes" id="UP000054396"/>
    </source>
</evidence>
<dbReference type="PANTHER" id="PTHR33734:SF22">
    <property type="entry name" value="MEMBRANE-BOUND LYTIC MUREIN TRANSGLYCOSYLASE D"/>
    <property type="match status" value="1"/>
</dbReference>
<dbReference type="CDD" id="cd00118">
    <property type="entry name" value="LysM"/>
    <property type="match status" value="2"/>
</dbReference>
<reference evidence="3 4" key="1">
    <citation type="submission" date="2015-12" db="EMBL/GenBank/DDBJ databases">
        <authorList>
            <person name="Shamseldin A."/>
            <person name="Moawad H."/>
            <person name="Abd El-Rahim W.M."/>
            <person name="Sadowsky M.J."/>
        </authorList>
    </citation>
    <scope>NUCLEOTIDE SEQUENCE [LARGE SCALE GENOMIC DNA]</scope>
    <source>
        <strain evidence="3 4">SJ5A-1</strain>
    </source>
</reference>
<accession>A0A0W7WPQ9</accession>
<dbReference type="Gene3D" id="3.10.350.10">
    <property type="entry name" value="LysM domain"/>
    <property type="match status" value="2"/>
</dbReference>
<dbReference type="STRING" id="1685382.AVJ23_02090"/>
<feature type="chain" id="PRO_5006936539" description="LysM domain-containing protein" evidence="1">
    <location>
        <begin position="27"/>
        <end position="382"/>
    </location>
</feature>
<dbReference type="AlphaFoldDB" id="A0A0W7WPQ9"/>
<protein>
    <recommendedName>
        <fullName evidence="2">LysM domain-containing protein</fullName>
    </recommendedName>
</protein>
<organism evidence="3 4">
    <name type="scientific">Pseudoponticoccus marisrubri</name>
    <dbReference type="NCBI Taxonomy" id="1685382"/>
    <lineage>
        <taxon>Bacteria</taxon>
        <taxon>Pseudomonadati</taxon>
        <taxon>Pseudomonadota</taxon>
        <taxon>Alphaproteobacteria</taxon>
        <taxon>Rhodobacterales</taxon>
        <taxon>Roseobacteraceae</taxon>
        <taxon>Pseudoponticoccus</taxon>
    </lineage>
</organism>
<dbReference type="Pfam" id="PF01476">
    <property type="entry name" value="LysM"/>
    <property type="match status" value="2"/>
</dbReference>
<dbReference type="EMBL" id="LPXO01000001">
    <property type="protein sequence ID" value="KUF12540.1"/>
    <property type="molecule type" value="Genomic_DNA"/>
</dbReference>
<gene>
    <name evidence="3" type="ORF">AVJ23_02090</name>
</gene>
<dbReference type="SUPFAM" id="SSF54106">
    <property type="entry name" value="LysM domain"/>
    <property type="match status" value="2"/>
</dbReference>
<name>A0A0W7WPQ9_9RHOB</name>
<evidence type="ECO:0000313" key="3">
    <source>
        <dbReference type="EMBL" id="KUF12540.1"/>
    </source>
</evidence>
<dbReference type="OrthoDB" id="7404821at2"/>
<proteinExistence type="predicted"/>
<dbReference type="Proteomes" id="UP000054396">
    <property type="component" value="Unassembled WGS sequence"/>
</dbReference>
<evidence type="ECO:0000259" key="2">
    <source>
        <dbReference type="PROSITE" id="PS51782"/>
    </source>
</evidence>
<dbReference type="InterPro" id="IPR018392">
    <property type="entry name" value="LysM"/>
</dbReference>
<keyword evidence="1" id="KW-0732">Signal</keyword>
<dbReference type="InterPro" id="IPR043856">
    <property type="entry name" value="DUF5818"/>
</dbReference>
<keyword evidence="4" id="KW-1185">Reference proteome</keyword>
<comment type="caution">
    <text evidence="3">The sequence shown here is derived from an EMBL/GenBank/DDBJ whole genome shotgun (WGS) entry which is preliminary data.</text>
</comment>